<dbReference type="EMBL" id="BAABME010008920">
    <property type="protein sequence ID" value="GAA0174119.1"/>
    <property type="molecule type" value="Genomic_DNA"/>
</dbReference>
<gene>
    <name evidence="2" type="ORF">LIER_27572</name>
</gene>
<feature type="region of interest" description="Disordered" evidence="1">
    <location>
        <begin position="57"/>
        <end position="85"/>
    </location>
</feature>
<evidence type="ECO:0000313" key="3">
    <source>
        <dbReference type="Proteomes" id="UP001454036"/>
    </source>
</evidence>
<reference evidence="2 3" key="1">
    <citation type="submission" date="2024-01" db="EMBL/GenBank/DDBJ databases">
        <title>The complete chloroplast genome sequence of Lithospermum erythrorhizon: insights into the phylogenetic relationship among Boraginaceae species and the maternal lineages of purple gromwells.</title>
        <authorList>
            <person name="Okada T."/>
            <person name="Watanabe K."/>
        </authorList>
    </citation>
    <scope>NUCLEOTIDE SEQUENCE [LARGE SCALE GENOMIC DNA]</scope>
</reference>
<keyword evidence="3" id="KW-1185">Reference proteome</keyword>
<protein>
    <submittedName>
        <fullName evidence="2">Uncharacterized protein</fullName>
    </submittedName>
</protein>
<dbReference type="AlphaFoldDB" id="A0AAV3RCI9"/>
<accession>A0AAV3RCI9</accession>
<proteinExistence type="predicted"/>
<evidence type="ECO:0000256" key="1">
    <source>
        <dbReference type="SAM" id="MobiDB-lite"/>
    </source>
</evidence>
<feature type="region of interest" description="Disordered" evidence="1">
    <location>
        <begin position="160"/>
        <end position="185"/>
    </location>
</feature>
<name>A0AAV3RCI9_LITER</name>
<evidence type="ECO:0000313" key="2">
    <source>
        <dbReference type="EMBL" id="GAA0174119.1"/>
    </source>
</evidence>
<dbReference type="Proteomes" id="UP001454036">
    <property type="component" value="Unassembled WGS sequence"/>
</dbReference>
<comment type="caution">
    <text evidence="2">The sequence shown here is derived from an EMBL/GenBank/DDBJ whole genome shotgun (WGS) entry which is preliminary data.</text>
</comment>
<organism evidence="2 3">
    <name type="scientific">Lithospermum erythrorhizon</name>
    <name type="common">Purple gromwell</name>
    <name type="synonym">Lithospermum officinale var. erythrorhizon</name>
    <dbReference type="NCBI Taxonomy" id="34254"/>
    <lineage>
        <taxon>Eukaryota</taxon>
        <taxon>Viridiplantae</taxon>
        <taxon>Streptophyta</taxon>
        <taxon>Embryophyta</taxon>
        <taxon>Tracheophyta</taxon>
        <taxon>Spermatophyta</taxon>
        <taxon>Magnoliopsida</taxon>
        <taxon>eudicotyledons</taxon>
        <taxon>Gunneridae</taxon>
        <taxon>Pentapetalae</taxon>
        <taxon>asterids</taxon>
        <taxon>lamiids</taxon>
        <taxon>Boraginales</taxon>
        <taxon>Boraginaceae</taxon>
        <taxon>Boraginoideae</taxon>
        <taxon>Lithospermeae</taxon>
        <taxon>Lithospermum</taxon>
    </lineage>
</organism>
<sequence>MTMGEVLKQIIIFGFCMVLVSAIVSEARTIPALLTNQKNGASDSSKASLLYAPKPVSDSRASGIAPKAMVSPPRQVSDCPPKQKHGVGIASEELVSPPPRQVSVNHVTPSNPISGIAWVTPKHTSGIAWHSPPKHTSEIAWRSPKHTSGIAWRSPLKHTSGIAWRSPPKKVGDCPPKQKNGVDTAAKASAVLLD</sequence>